<reference evidence="14 15" key="1">
    <citation type="journal article" date="2014" name="Genome Biol. Evol.">
        <title>The secreted proteins of Achlya hypogyna and Thraustotheca clavata identify the ancestral oomycete secretome and reveal gene acquisitions by horizontal gene transfer.</title>
        <authorList>
            <person name="Misner I."/>
            <person name="Blouin N."/>
            <person name="Leonard G."/>
            <person name="Richards T.A."/>
            <person name="Lane C.E."/>
        </authorList>
    </citation>
    <scope>NUCLEOTIDE SEQUENCE [LARGE SCALE GENOMIC DNA]</scope>
    <source>
        <strain evidence="14 15">ATCC 48635</strain>
    </source>
</reference>
<dbReference type="Pfam" id="PF14593">
    <property type="entry name" value="PH_3"/>
    <property type="match status" value="1"/>
</dbReference>
<feature type="domain" description="Protein kinase" evidence="13">
    <location>
        <begin position="13"/>
        <end position="292"/>
    </location>
</feature>
<dbReference type="GO" id="GO:0007010">
    <property type="term" value="P:cytoskeleton organization"/>
    <property type="evidence" value="ECO:0007669"/>
    <property type="project" value="UniProtKB-ARBA"/>
</dbReference>
<evidence type="ECO:0000256" key="10">
    <source>
        <dbReference type="ARBA" id="ARBA00048679"/>
    </source>
</evidence>
<keyword evidence="3" id="KW-0723">Serine/threonine-protein kinase</keyword>
<dbReference type="FunFam" id="1.10.510.10:FF:000024">
    <property type="entry name" value="Probable serine/threonine-protein kinase cot-1"/>
    <property type="match status" value="1"/>
</dbReference>
<dbReference type="Pfam" id="PF00069">
    <property type="entry name" value="Pkinase"/>
    <property type="match status" value="1"/>
</dbReference>
<dbReference type="Proteomes" id="UP000243579">
    <property type="component" value="Unassembled WGS sequence"/>
</dbReference>
<comment type="catalytic activity">
    <reaction evidence="9">
        <text>L-threonyl-[protein] + ATP = O-phospho-L-threonyl-[protein] + ADP + H(+)</text>
        <dbReference type="Rhea" id="RHEA:46608"/>
        <dbReference type="Rhea" id="RHEA-COMP:11060"/>
        <dbReference type="Rhea" id="RHEA-COMP:11605"/>
        <dbReference type="ChEBI" id="CHEBI:15378"/>
        <dbReference type="ChEBI" id="CHEBI:30013"/>
        <dbReference type="ChEBI" id="CHEBI:30616"/>
        <dbReference type="ChEBI" id="CHEBI:61977"/>
        <dbReference type="ChEBI" id="CHEBI:456216"/>
        <dbReference type="EC" id="2.7.11.1"/>
    </reaction>
</comment>
<dbReference type="PANTHER" id="PTHR24356:SF163">
    <property type="entry name" value="3-PHOSPHOINOSITIDE-DEPENDENT PROTEIN KINASE 1-RELATED"/>
    <property type="match status" value="1"/>
</dbReference>
<dbReference type="InterPro" id="IPR000719">
    <property type="entry name" value="Prot_kinase_dom"/>
</dbReference>
<dbReference type="InterPro" id="IPR011993">
    <property type="entry name" value="PH-like_dom_sf"/>
</dbReference>
<dbReference type="EC" id="2.7.11.1" evidence="2"/>
<evidence type="ECO:0000313" key="14">
    <source>
        <dbReference type="EMBL" id="OQR96800.1"/>
    </source>
</evidence>
<dbReference type="CDD" id="cd01262">
    <property type="entry name" value="PH_PDK1"/>
    <property type="match status" value="1"/>
</dbReference>
<evidence type="ECO:0000256" key="1">
    <source>
        <dbReference type="ARBA" id="ARBA00010006"/>
    </source>
</evidence>
<dbReference type="OrthoDB" id="347657at2759"/>
<feature type="region of interest" description="Disordered" evidence="12">
    <location>
        <begin position="364"/>
        <end position="383"/>
    </location>
</feature>
<evidence type="ECO:0000256" key="7">
    <source>
        <dbReference type="ARBA" id="ARBA00022777"/>
    </source>
</evidence>
<keyword evidence="8 11" id="KW-0067">ATP-binding</keyword>
<evidence type="ECO:0000256" key="12">
    <source>
        <dbReference type="SAM" id="MobiDB-lite"/>
    </source>
</evidence>
<proteinExistence type="inferred from homology"/>
<feature type="binding site" evidence="11">
    <location>
        <position position="42"/>
    </location>
    <ligand>
        <name>ATP</name>
        <dbReference type="ChEBI" id="CHEBI:30616"/>
    </ligand>
</feature>
<sequence>MATRLRIQSPADFMFGTTLGEGAYARVVHARLKETNEEFAVKIMEKRFISKEKKVKFVMMERKVFSKVSHDRIVKLSYSFQDKNYLYMVMELCRGGELLDVIVKSQKEQAAQGMKDKACSFAVTQFYMAEVVEALEYLHEMVDLYGVIHRDIKPENILLSDSGHLKITDFGTAKDETEEGVRHNTFCGTAEFVSPEVLRDQEASRGCDLWAVGCMIFQMLVGRPIFRAENEYLTFQQILNHPAEDFAYPEGFPPAAQDLCNKLLLQDPSQRLGAGTEAEGNGYSALKAHPFFDGIDWANLGHTVPPYMPKISNLPPTDNVPLSMTVMSDSENDGATEDWLFAGVATELQISSGLNAEPFVQYEDDRNTNSSRNSGNSSYSTSQRYVVDNHNPVEVARVRAAVAPPPVSRMNSLWNRFLLDDEVIRMSGLVSKRKGLFSKKRQLILTSKPRLIYIDAIRMRQKGEIPWSDTMYITIKNSTAFDVCTPNRVYHLSDTINGSKKWSDAINASLVQRK</sequence>
<evidence type="ECO:0000256" key="6">
    <source>
        <dbReference type="ARBA" id="ARBA00022741"/>
    </source>
</evidence>
<evidence type="ECO:0000256" key="5">
    <source>
        <dbReference type="ARBA" id="ARBA00022679"/>
    </source>
</evidence>
<dbReference type="GO" id="GO:0005524">
    <property type="term" value="F:ATP binding"/>
    <property type="evidence" value="ECO:0007669"/>
    <property type="project" value="UniProtKB-UniRule"/>
</dbReference>
<dbReference type="PROSITE" id="PS50011">
    <property type="entry name" value="PROTEIN_KINASE_DOM"/>
    <property type="match status" value="1"/>
</dbReference>
<keyword evidence="6 11" id="KW-0547">Nucleotide-binding</keyword>
<gene>
    <name evidence="14" type="ORF">ACHHYP_13594</name>
</gene>
<comment type="similarity">
    <text evidence="1">Belongs to the protein kinase superfamily. AGC Ser/Thr protein kinase family. PDPK1 subfamily.</text>
</comment>
<feature type="compositionally biased region" description="Low complexity" evidence="12">
    <location>
        <begin position="368"/>
        <end position="382"/>
    </location>
</feature>
<dbReference type="SUPFAM" id="SSF50729">
    <property type="entry name" value="PH domain-like"/>
    <property type="match status" value="1"/>
</dbReference>
<dbReference type="AlphaFoldDB" id="A0A1V9ZG30"/>
<dbReference type="Gene3D" id="2.30.29.30">
    <property type="entry name" value="Pleckstrin-homology domain (PH domain)/Phosphotyrosine-binding domain (PTB)"/>
    <property type="match status" value="1"/>
</dbReference>
<evidence type="ECO:0000256" key="4">
    <source>
        <dbReference type="ARBA" id="ARBA00022553"/>
    </source>
</evidence>
<dbReference type="STRING" id="1202772.A0A1V9ZG30"/>
<keyword evidence="15" id="KW-1185">Reference proteome</keyword>
<keyword evidence="4" id="KW-0597">Phosphoprotein</keyword>
<evidence type="ECO:0000259" key="13">
    <source>
        <dbReference type="PROSITE" id="PS50011"/>
    </source>
</evidence>
<protein>
    <recommendedName>
        <fullName evidence="2">non-specific serine/threonine protein kinase</fullName>
        <ecNumber evidence="2">2.7.11.1</ecNumber>
    </recommendedName>
</protein>
<dbReference type="Gene3D" id="1.10.510.10">
    <property type="entry name" value="Transferase(Phosphotransferase) domain 1"/>
    <property type="match status" value="1"/>
</dbReference>
<accession>A0A1V9ZG30</accession>
<evidence type="ECO:0000256" key="9">
    <source>
        <dbReference type="ARBA" id="ARBA00047899"/>
    </source>
</evidence>
<dbReference type="Gene3D" id="3.30.200.20">
    <property type="entry name" value="Phosphorylase Kinase, domain 1"/>
    <property type="match status" value="1"/>
</dbReference>
<evidence type="ECO:0000313" key="15">
    <source>
        <dbReference type="Proteomes" id="UP000243579"/>
    </source>
</evidence>
<dbReference type="EMBL" id="JNBR01000130">
    <property type="protein sequence ID" value="OQR96800.1"/>
    <property type="molecule type" value="Genomic_DNA"/>
</dbReference>
<evidence type="ECO:0000256" key="8">
    <source>
        <dbReference type="ARBA" id="ARBA00022840"/>
    </source>
</evidence>
<dbReference type="PROSITE" id="PS00108">
    <property type="entry name" value="PROTEIN_KINASE_ST"/>
    <property type="match status" value="1"/>
</dbReference>
<dbReference type="InterPro" id="IPR011009">
    <property type="entry name" value="Kinase-like_dom_sf"/>
</dbReference>
<dbReference type="CDD" id="cd05581">
    <property type="entry name" value="STKc_PDK1"/>
    <property type="match status" value="1"/>
</dbReference>
<evidence type="ECO:0000256" key="3">
    <source>
        <dbReference type="ARBA" id="ARBA00022527"/>
    </source>
</evidence>
<dbReference type="InterPro" id="IPR039046">
    <property type="entry name" value="PDPK1"/>
</dbReference>
<keyword evidence="7 14" id="KW-0418">Kinase</keyword>
<name>A0A1V9ZG30_ACHHY</name>
<comment type="caution">
    <text evidence="14">The sequence shown here is derived from an EMBL/GenBank/DDBJ whole genome shotgun (WGS) entry which is preliminary data.</text>
</comment>
<evidence type="ECO:0000256" key="11">
    <source>
        <dbReference type="PROSITE-ProRule" id="PRU10141"/>
    </source>
</evidence>
<dbReference type="InterPro" id="IPR008271">
    <property type="entry name" value="Ser/Thr_kinase_AS"/>
</dbReference>
<keyword evidence="5" id="KW-0808">Transferase</keyword>
<dbReference type="PROSITE" id="PS00107">
    <property type="entry name" value="PROTEIN_KINASE_ATP"/>
    <property type="match status" value="1"/>
</dbReference>
<dbReference type="GO" id="GO:0035556">
    <property type="term" value="P:intracellular signal transduction"/>
    <property type="evidence" value="ECO:0007669"/>
    <property type="project" value="TreeGrafter"/>
</dbReference>
<dbReference type="InterPro" id="IPR050236">
    <property type="entry name" value="Ser_Thr_kinase_AGC"/>
</dbReference>
<organism evidence="14 15">
    <name type="scientific">Achlya hypogyna</name>
    <name type="common">Oomycete</name>
    <name type="synonym">Protoachlya hypogyna</name>
    <dbReference type="NCBI Taxonomy" id="1202772"/>
    <lineage>
        <taxon>Eukaryota</taxon>
        <taxon>Sar</taxon>
        <taxon>Stramenopiles</taxon>
        <taxon>Oomycota</taxon>
        <taxon>Saprolegniomycetes</taxon>
        <taxon>Saprolegniales</taxon>
        <taxon>Achlyaceae</taxon>
        <taxon>Achlya</taxon>
    </lineage>
</organism>
<dbReference type="GO" id="GO:0004674">
    <property type="term" value="F:protein serine/threonine kinase activity"/>
    <property type="evidence" value="ECO:0007669"/>
    <property type="project" value="UniProtKB-KW"/>
</dbReference>
<dbReference type="SMART" id="SM00220">
    <property type="entry name" value="S_TKc"/>
    <property type="match status" value="1"/>
</dbReference>
<dbReference type="PANTHER" id="PTHR24356">
    <property type="entry name" value="SERINE/THREONINE-PROTEIN KINASE"/>
    <property type="match status" value="1"/>
</dbReference>
<evidence type="ECO:0000256" key="2">
    <source>
        <dbReference type="ARBA" id="ARBA00012513"/>
    </source>
</evidence>
<dbReference type="InterPro" id="IPR017441">
    <property type="entry name" value="Protein_kinase_ATP_BS"/>
</dbReference>
<dbReference type="InterPro" id="IPR033931">
    <property type="entry name" value="PDK1-typ_PH"/>
</dbReference>
<comment type="catalytic activity">
    <reaction evidence="10">
        <text>L-seryl-[protein] + ATP = O-phospho-L-seryl-[protein] + ADP + H(+)</text>
        <dbReference type="Rhea" id="RHEA:17989"/>
        <dbReference type="Rhea" id="RHEA-COMP:9863"/>
        <dbReference type="Rhea" id="RHEA-COMP:11604"/>
        <dbReference type="ChEBI" id="CHEBI:15378"/>
        <dbReference type="ChEBI" id="CHEBI:29999"/>
        <dbReference type="ChEBI" id="CHEBI:30616"/>
        <dbReference type="ChEBI" id="CHEBI:83421"/>
        <dbReference type="ChEBI" id="CHEBI:456216"/>
        <dbReference type="EC" id="2.7.11.1"/>
    </reaction>
</comment>
<dbReference type="FunFam" id="3.30.200.20:FF:000191">
    <property type="entry name" value="3-phosphoinositide-dependent protein kinase 2-like"/>
    <property type="match status" value="1"/>
</dbReference>
<dbReference type="SUPFAM" id="SSF56112">
    <property type="entry name" value="Protein kinase-like (PK-like)"/>
    <property type="match status" value="1"/>
</dbReference>